<name>A0A4S2MQB2_9PEZI</name>
<gene>
    <name evidence="1" type="ORF">EX30DRAFT_342496</name>
</gene>
<dbReference type="AlphaFoldDB" id="A0A4S2MQB2"/>
<evidence type="ECO:0000313" key="2">
    <source>
        <dbReference type="Proteomes" id="UP000298138"/>
    </source>
</evidence>
<proteinExistence type="predicted"/>
<keyword evidence="2" id="KW-1185">Reference proteome</keyword>
<dbReference type="Proteomes" id="UP000298138">
    <property type="component" value="Unassembled WGS sequence"/>
</dbReference>
<protein>
    <submittedName>
        <fullName evidence="1">Uncharacterized protein</fullName>
    </submittedName>
</protein>
<dbReference type="EMBL" id="ML220132">
    <property type="protein sequence ID" value="TGZ79416.1"/>
    <property type="molecule type" value="Genomic_DNA"/>
</dbReference>
<sequence>MASIPAEISAVLRDENFPLKIKSFLESLETLNPDDIPHRSESRLPVESCLSDINRELASLAVAARAHIGSARTSFVISSLTRNAKRWESNLKSAFKLKPPPFDGLLQKHVLIGSGSYQRSVDGSRKVFEDIIHEFAEGDMGFEMSEDGLKKVEDIAVRTLEVIGRIDRSIKEPEFRKVRNKTVNALVNTEVQKLAHEWTLAWKDDWAVWYRYWCV</sequence>
<accession>A0A4S2MQB2</accession>
<organism evidence="1 2">
    <name type="scientific">Ascodesmis nigricans</name>
    <dbReference type="NCBI Taxonomy" id="341454"/>
    <lineage>
        <taxon>Eukaryota</taxon>
        <taxon>Fungi</taxon>
        <taxon>Dikarya</taxon>
        <taxon>Ascomycota</taxon>
        <taxon>Pezizomycotina</taxon>
        <taxon>Pezizomycetes</taxon>
        <taxon>Pezizales</taxon>
        <taxon>Ascodesmidaceae</taxon>
        <taxon>Ascodesmis</taxon>
    </lineage>
</organism>
<evidence type="ECO:0000313" key="1">
    <source>
        <dbReference type="EMBL" id="TGZ79416.1"/>
    </source>
</evidence>
<dbReference type="InParanoid" id="A0A4S2MQB2"/>
<reference evidence="1 2" key="1">
    <citation type="submission" date="2019-04" db="EMBL/GenBank/DDBJ databases">
        <title>Comparative genomics and transcriptomics to analyze fruiting body development in filamentous ascomycetes.</title>
        <authorList>
            <consortium name="DOE Joint Genome Institute"/>
            <person name="Lutkenhaus R."/>
            <person name="Traeger S."/>
            <person name="Breuer J."/>
            <person name="Kuo A."/>
            <person name="Lipzen A."/>
            <person name="Pangilinan J."/>
            <person name="Dilworth D."/>
            <person name="Sandor L."/>
            <person name="Poggeler S."/>
            <person name="Barry K."/>
            <person name="Grigoriev I.V."/>
            <person name="Nowrousian M."/>
        </authorList>
    </citation>
    <scope>NUCLEOTIDE SEQUENCE [LARGE SCALE GENOMIC DNA]</scope>
    <source>
        <strain evidence="1 2">CBS 389.68</strain>
    </source>
</reference>